<feature type="transmembrane region" description="Helical" evidence="9">
    <location>
        <begin position="272"/>
        <end position="292"/>
    </location>
</feature>
<feature type="transmembrane region" description="Helical" evidence="9">
    <location>
        <begin position="43"/>
        <end position="63"/>
    </location>
</feature>
<dbReference type="AlphaFoldDB" id="A0A4T0UZI4"/>
<feature type="transmembrane region" description="Helical" evidence="9">
    <location>
        <begin position="389"/>
        <end position="408"/>
    </location>
</feature>
<evidence type="ECO:0000256" key="4">
    <source>
        <dbReference type="ARBA" id="ARBA00022475"/>
    </source>
</evidence>
<evidence type="ECO:0000256" key="2">
    <source>
        <dbReference type="ARBA" id="ARBA00008220"/>
    </source>
</evidence>
<evidence type="ECO:0000256" key="8">
    <source>
        <dbReference type="ARBA" id="ARBA00045636"/>
    </source>
</evidence>
<comment type="similarity">
    <text evidence="2">Belongs to the amino acid-polyamine-organocation (APC) superfamily. Basic amino acid/polyamine antiporter (APA) (TC 2.A.3.2) family.</text>
</comment>
<keyword evidence="6 9" id="KW-1133">Transmembrane helix</keyword>
<feature type="transmembrane region" description="Helical" evidence="9">
    <location>
        <begin position="353"/>
        <end position="377"/>
    </location>
</feature>
<feature type="transmembrane region" description="Helical" evidence="9">
    <location>
        <begin position="149"/>
        <end position="172"/>
    </location>
</feature>
<dbReference type="EMBL" id="STGJ01000005">
    <property type="protein sequence ID" value="TIC84619.1"/>
    <property type="molecule type" value="Genomic_DNA"/>
</dbReference>
<keyword evidence="7 9" id="KW-0472">Membrane</keyword>
<keyword evidence="4" id="KW-1003">Cell membrane</keyword>
<dbReference type="GO" id="GO:0022857">
    <property type="term" value="F:transmembrane transporter activity"/>
    <property type="evidence" value="ECO:0007669"/>
    <property type="project" value="InterPro"/>
</dbReference>
<dbReference type="InterPro" id="IPR002293">
    <property type="entry name" value="AA/rel_permease1"/>
</dbReference>
<sequence>MANNPPKRALGVWMCTALVVGNMIGSGVFLLPASLAPYGGLSLIGWVLTSIGAIALALIFARLSRMIPKEGGPYAYIHAGFGDFAGFWIAWGYWIALWCGNAALAVAFASYMEVFLPALGGNNVFAGAVAISLVWLVTMINNSGAKSTGVVAVVTTIIKLLPLAAVTFIGFFHVNPDNLVFNPENRPVMDSVAATMALTLWAFLGLESASVPAGDVINPEKTIARATVAGTLIASALYVLSTISLLGLMPASELAASPAPFADAARMMWGEWAYYAVGLGAMVASFGALNGWCLMQGHIPAAAAGDGLFPRRFAQHNKKGVPSFALILSSLLVTILLVFKYAGGEGGVKIFEFIILLASATTVLPYAFCAMALLAVMLQRRSEFTRKDWVAPIAMVTVGFVYSLWAIYGAGAEVVMWGMVLLLLGLPVYIWQLKERTETA</sequence>
<evidence type="ECO:0000256" key="3">
    <source>
        <dbReference type="ARBA" id="ARBA00021069"/>
    </source>
</evidence>
<feature type="transmembrane region" description="Helical" evidence="9">
    <location>
        <begin position="226"/>
        <end position="252"/>
    </location>
</feature>
<dbReference type="InterPro" id="IPR050367">
    <property type="entry name" value="APC_superfamily"/>
</dbReference>
<gene>
    <name evidence="10" type="ORF">E5K04_05460</name>
</gene>
<comment type="function">
    <text evidence="8">Major component of the acid-resistance (AR) system allowing enteric pathogens to survive the acidic environment in the stomach. Exchanges extracellular arginine for its intracellular decarboxylation product agmatine (Agm) thereby expelling intracellular protons. Probably undergoes several conformational states in order to translocate the substrate across the membrane; keeps the substrate accessible to only 1 side of the membrane at a time by opening and closing 3 membrane-internal gates.</text>
</comment>
<evidence type="ECO:0000256" key="1">
    <source>
        <dbReference type="ARBA" id="ARBA00004651"/>
    </source>
</evidence>
<dbReference type="PANTHER" id="PTHR42770:SF18">
    <property type="entry name" value="ARGININE_AGMATINE ANTIPORTER"/>
    <property type="match status" value="1"/>
</dbReference>
<proteinExistence type="inferred from homology"/>
<feature type="transmembrane region" description="Helical" evidence="9">
    <location>
        <begin position="114"/>
        <end position="137"/>
    </location>
</feature>
<evidence type="ECO:0000256" key="7">
    <source>
        <dbReference type="ARBA" id="ARBA00023136"/>
    </source>
</evidence>
<evidence type="ECO:0000256" key="6">
    <source>
        <dbReference type="ARBA" id="ARBA00022989"/>
    </source>
</evidence>
<dbReference type="Pfam" id="PF13520">
    <property type="entry name" value="AA_permease_2"/>
    <property type="match status" value="1"/>
</dbReference>
<feature type="transmembrane region" description="Helical" evidence="9">
    <location>
        <begin position="321"/>
        <end position="341"/>
    </location>
</feature>
<name>A0A4T0UZI4_9NEIS</name>
<dbReference type="PIRSF" id="PIRSF006060">
    <property type="entry name" value="AA_transporter"/>
    <property type="match status" value="1"/>
</dbReference>
<feature type="transmembrane region" description="Helical" evidence="9">
    <location>
        <begin position="414"/>
        <end position="431"/>
    </location>
</feature>
<dbReference type="GO" id="GO:0005886">
    <property type="term" value="C:plasma membrane"/>
    <property type="evidence" value="ECO:0007669"/>
    <property type="project" value="UniProtKB-SubCell"/>
</dbReference>
<comment type="caution">
    <text evidence="10">The sequence shown here is derived from an EMBL/GenBank/DDBJ whole genome shotgun (WGS) entry which is preliminary data.</text>
</comment>
<feature type="transmembrane region" description="Helical" evidence="9">
    <location>
        <begin position="192"/>
        <end position="214"/>
    </location>
</feature>
<dbReference type="PANTHER" id="PTHR42770">
    <property type="entry name" value="AMINO ACID TRANSPORTER-RELATED"/>
    <property type="match status" value="1"/>
</dbReference>
<evidence type="ECO:0000256" key="5">
    <source>
        <dbReference type="ARBA" id="ARBA00022692"/>
    </source>
</evidence>
<evidence type="ECO:0000313" key="11">
    <source>
        <dbReference type="Proteomes" id="UP000308891"/>
    </source>
</evidence>
<keyword evidence="5 9" id="KW-0812">Transmembrane</keyword>
<dbReference type="Gene3D" id="1.20.1740.10">
    <property type="entry name" value="Amino acid/polyamine transporter I"/>
    <property type="match status" value="1"/>
</dbReference>
<dbReference type="OrthoDB" id="3185104at2"/>
<accession>A0A4T0UZI4</accession>
<protein>
    <recommendedName>
        <fullName evidence="3">Arginine/agmatine antiporter</fullName>
    </recommendedName>
</protein>
<comment type="subcellular location">
    <subcellularLocation>
        <location evidence="1">Cell membrane</location>
        <topology evidence="1">Multi-pass membrane protein</topology>
    </subcellularLocation>
</comment>
<feature type="transmembrane region" description="Helical" evidence="9">
    <location>
        <begin position="12"/>
        <end position="31"/>
    </location>
</feature>
<feature type="transmembrane region" description="Helical" evidence="9">
    <location>
        <begin position="84"/>
        <end position="108"/>
    </location>
</feature>
<evidence type="ECO:0000313" key="10">
    <source>
        <dbReference type="EMBL" id="TIC84619.1"/>
    </source>
</evidence>
<organism evidence="10 11">
    <name type="scientific">Crenobacter intestini</name>
    <dbReference type="NCBI Taxonomy" id="2563443"/>
    <lineage>
        <taxon>Bacteria</taxon>
        <taxon>Pseudomonadati</taxon>
        <taxon>Pseudomonadota</taxon>
        <taxon>Betaproteobacteria</taxon>
        <taxon>Neisseriales</taxon>
        <taxon>Neisseriaceae</taxon>
        <taxon>Crenobacter</taxon>
    </lineage>
</organism>
<reference evidence="10 11" key="1">
    <citation type="submission" date="2019-04" db="EMBL/GenBank/DDBJ databases">
        <title>Crenobacter sp. nov.</title>
        <authorList>
            <person name="Shi S."/>
        </authorList>
    </citation>
    <scope>NUCLEOTIDE SEQUENCE [LARGE SCALE GENOMIC DNA]</scope>
    <source>
        <strain evidence="10 11">GY 70310</strain>
    </source>
</reference>
<dbReference type="Proteomes" id="UP000308891">
    <property type="component" value="Unassembled WGS sequence"/>
</dbReference>
<keyword evidence="11" id="KW-1185">Reference proteome</keyword>
<evidence type="ECO:0000256" key="9">
    <source>
        <dbReference type="SAM" id="Phobius"/>
    </source>
</evidence>
<dbReference type="RefSeq" id="WP_136551892.1">
    <property type="nucleotide sequence ID" value="NZ_STGJ01000005.1"/>
</dbReference>